<dbReference type="EMBL" id="CAVLGL010000086">
    <property type="protein sequence ID" value="CAK1591028.1"/>
    <property type="molecule type" value="Genomic_DNA"/>
</dbReference>
<evidence type="ECO:0000259" key="2">
    <source>
        <dbReference type="Pfam" id="PF03184"/>
    </source>
</evidence>
<keyword evidence="4" id="KW-1185">Reference proteome</keyword>
<feature type="domain" description="DDE-1" evidence="2">
    <location>
        <begin position="5"/>
        <end position="155"/>
    </location>
</feature>
<dbReference type="Pfam" id="PF03184">
    <property type="entry name" value="DDE_1"/>
    <property type="match status" value="1"/>
</dbReference>
<reference evidence="3 4" key="1">
    <citation type="submission" date="2023-11" db="EMBL/GenBank/DDBJ databases">
        <authorList>
            <person name="Hedman E."/>
            <person name="Englund M."/>
            <person name="Stromberg M."/>
            <person name="Nyberg Akerstrom W."/>
            <person name="Nylinder S."/>
            <person name="Jareborg N."/>
            <person name="Kallberg Y."/>
            <person name="Kronander E."/>
        </authorList>
    </citation>
    <scope>NUCLEOTIDE SEQUENCE [LARGE SCALE GENOMIC DNA]</scope>
</reference>
<protein>
    <recommendedName>
        <fullName evidence="2">DDE-1 domain-containing protein</fullName>
    </recommendedName>
</protein>
<feature type="compositionally biased region" description="Polar residues" evidence="1">
    <location>
        <begin position="585"/>
        <end position="600"/>
    </location>
</feature>
<evidence type="ECO:0000313" key="4">
    <source>
        <dbReference type="Proteomes" id="UP001314205"/>
    </source>
</evidence>
<feature type="region of interest" description="Disordered" evidence="1">
    <location>
        <begin position="583"/>
        <end position="690"/>
    </location>
</feature>
<dbReference type="GO" id="GO:0005634">
    <property type="term" value="C:nucleus"/>
    <property type="evidence" value="ECO:0007669"/>
    <property type="project" value="TreeGrafter"/>
</dbReference>
<dbReference type="PANTHER" id="PTHR19303">
    <property type="entry name" value="TRANSPOSON"/>
    <property type="match status" value="1"/>
</dbReference>
<evidence type="ECO:0000256" key="1">
    <source>
        <dbReference type="SAM" id="MobiDB-lite"/>
    </source>
</evidence>
<dbReference type="Proteomes" id="UP001314205">
    <property type="component" value="Unassembled WGS sequence"/>
</dbReference>
<dbReference type="AlphaFoldDB" id="A0AAV1L6Y3"/>
<sequence length="795" mass="90409">MFSASADGTNLPPYVVYKSENIYSEWITGGPRGARYNRTKSGWFDSSTFEDYFKTIVLKWSEGLPGKKVVICDNLSSHLNVDIIKLCEEHNISFVFIPANSTHLTQPLDVAFFAPLKKAWRKILLQYKMENPNQTSLNKNHFPKLLTSLINAIDFTRTNNIKSGFKATGICPLNPREVLKRLPEYAEELGNYTVDNALLNYLQKCRQPKAVSVKRNKKVSVEPGKSVSISDFGLLSCSNQEVTETQTSKKSNGVGAKKSKTTKNKTSITNQDNPENNDPVFDLFLDNTAIGQPINDKDETADIYNYLEEDILNDSNILLNLTCDFYKIDKLEVSDSKKGETVTKCILDEKTVIIDTNNFDEINEINDEPVHNENKVETSCTLDKNGKIIAINDSDDIFNDNTHKFTVESEYQEQENVSRCILNKKTGVLQYTIATRVKQVINNKPVLRDKIKLNSSKGMYTETVIGPKKTRTFKNDTKIASDNICPNIVNILPRRSTSDYGSTQQIIDLNEKREELNANNLNIKKYKNNKHHEKLQDSKQNILTAVNTSTNETKVILETGKNNGKENKTFKHTDLNNEINKCADTKQNTNRKSGKKITNQPKKKKRKSNKSTIEPKTKPARRTYKRNISETSNSDINISTHSDSDICNIESDKSDKDIQSLNTKQPKTESMKDNKTTIATETEKPSSSYDDHLSEACSNINYAVGDIILVRYFFKKKVDYFVGKVIAKVGNDRVNALFFRRTGRNDNTKFIKTKKQEVEIIDCKNIVKTVNLLTINTNETEFVLDDDDDYLYFDY</sequence>
<feature type="compositionally biased region" description="Basic and acidic residues" evidence="1">
    <location>
        <begin position="666"/>
        <end position="690"/>
    </location>
</feature>
<organism evidence="3 4">
    <name type="scientific">Parnassius mnemosyne</name>
    <name type="common">clouded apollo</name>
    <dbReference type="NCBI Taxonomy" id="213953"/>
    <lineage>
        <taxon>Eukaryota</taxon>
        <taxon>Metazoa</taxon>
        <taxon>Ecdysozoa</taxon>
        <taxon>Arthropoda</taxon>
        <taxon>Hexapoda</taxon>
        <taxon>Insecta</taxon>
        <taxon>Pterygota</taxon>
        <taxon>Neoptera</taxon>
        <taxon>Endopterygota</taxon>
        <taxon>Lepidoptera</taxon>
        <taxon>Glossata</taxon>
        <taxon>Ditrysia</taxon>
        <taxon>Papilionoidea</taxon>
        <taxon>Papilionidae</taxon>
        <taxon>Parnassiinae</taxon>
        <taxon>Parnassini</taxon>
        <taxon>Parnassius</taxon>
        <taxon>Driopa</taxon>
    </lineage>
</organism>
<dbReference type="GO" id="GO:0003677">
    <property type="term" value="F:DNA binding"/>
    <property type="evidence" value="ECO:0007669"/>
    <property type="project" value="TreeGrafter"/>
</dbReference>
<dbReference type="InterPro" id="IPR036397">
    <property type="entry name" value="RNaseH_sf"/>
</dbReference>
<accession>A0AAV1L6Y3</accession>
<proteinExistence type="predicted"/>
<dbReference type="PANTHER" id="PTHR19303:SF57">
    <property type="entry name" value="HTH CENPB-TYPE DOMAIN-CONTAINING PROTEIN"/>
    <property type="match status" value="1"/>
</dbReference>
<dbReference type="InterPro" id="IPR004875">
    <property type="entry name" value="DDE_SF_endonuclease_dom"/>
</dbReference>
<feature type="compositionally biased region" description="Polar residues" evidence="1">
    <location>
        <begin position="629"/>
        <end position="641"/>
    </location>
</feature>
<dbReference type="Gene3D" id="3.30.420.10">
    <property type="entry name" value="Ribonuclease H-like superfamily/Ribonuclease H"/>
    <property type="match status" value="1"/>
</dbReference>
<gene>
    <name evidence="3" type="ORF">PARMNEM_LOCUS11316</name>
</gene>
<evidence type="ECO:0000313" key="3">
    <source>
        <dbReference type="EMBL" id="CAK1591028.1"/>
    </source>
</evidence>
<comment type="caution">
    <text evidence="3">The sequence shown here is derived from an EMBL/GenBank/DDBJ whole genome shotgun (WGS) entry which is preliminary data.</text>
</comment>
<feature type="region of interest" description="Disordered" evidence="1">
    <location>
        <begin position="245"/>
        <end position="278"/>
    </location>
</feature>
<dbReference type="InterPro" id="IPR050863">
    <property type="entry name" value="CenT-Element_Derived"/>
</dbReference>
<name>A0AAV1L6Y3_9NEOP</name>